<dbReference type="GO" id="GO:0003677">
    <property type="term" value="F:DNA binding"/>
    <property type="evidence" value="ECO:0007669"/>
    <property type="project" value="UniProtKB-KW"/>
</dbReference>
<organism evidence="5 6">
    <name type="scientific">Rufibacter tibetensis</name>
    <dbReference type="NCBI Taxonomy" id="512763"/>
    <lineage>
        <taxon>Bacteria</taxon>
        <taxon>Pseudomonadati</taxon>
        <taxon>Bacteroidota</taxon>
        <taxon>Cytophagia</taxon>
        <taxon>Cytophagales</taxon>
        <taxon>Hymenobacteraceae</taxon>
        <taxon>Rufibacter</taxon>
    </lineage>
</organism>
<evidence type="ECO:0000256" key="3">
    <source>
        <dbReference type="ARBA" id="ARBA00023163"/>
    </source>
</evidence>
<dbReference type="SUPFAM" id="SSF46785">
    <property type="entry name" value="Winged helix' DNA-binding domain"/>
    <property type="match status" value="1"/>
</dbReference>
<gene>
    <name evidence="5" type="ORF">DC20_05180</name>
</gene>
<dbReference type="CDD" id="cd00090">
    <property type="entry name" value="HTH_ARSR"/>
    <property type="match status" value="1"/>
</dbReference>
<evidence type="ECO:0000256" key="2">
    <source>
        <dbReference type="ARBA" id="ARBA00023125"/>
    </source>
</evidence>
<evidence type="ECO:0000259" key="4">
    <source>
        <dbReference type="PROSITE" id="PS50987"/>
    </source>
</evidence>
<dbReference type="PROSITE" id="PS50987">
    <property type="entry name" value="HTH_ARSR_2"/>
    <property type="match status" value="1"/>
</dbReference>
<dbReference type="KEGG" id="rti:DC20_05180"/>
<evidence type="ECO:0000313" key="5">
    <source>
        <dbReference type="EMBL" id="ALI98480.1"/>
    </source>
</evidence>
<dbReference type="PANTHER" id="PTHR33154">
    <property type="entry name" value="TRANSCRIPTIONAL REGULATOR, ARSR FAMILY"/>
    <property type="match status" value="1"/>
</dbReference>
<dbReference type="SMART" id="SM00418">
    <property type="entry name" value="HTH_ARSR"/>
    <property type="match status" value="1"/>
</dbReference>
<dbReference type="Proteomes" id="UP000061382">
    <property type="component" value="Chromosome"/>
</dbReference>
<accession>A0A0N7HW77</accession>
<reference evidence="5 6" key="1">
    <citation type="submission" date="2015-08" db="EMBL/GenBank/DDBJ databases">
        <title>Complete genome sequence of Rufibacter tibetensis strain 1351t, a radiation-resistant bacterium from tibet plateau.</title>
        <authorList>
            <person name="Dai J."/>
        </authorList>
    </citation>
    <scope>NUCLEOTIDE SEQUENCE [LARGE SCALE GENOMIC DNA]</scope>
    <source>
        <strain evidence="5 6">1351</strain>
    </source>
</reference>
<dbReference type="STRING" id="512763.DC20_05180"/>
<dbReference type="InterPro" id="IPR036390">
    <property type="entry name" value="WH_DNA-bd_sf"/>
</dbReference>
<dbReference type="InterPro" id="IPR001845">
    <property type="entry name" value="HTH_ArsR_DNA-bd_dom"/>
</dbReference>
<keyword evidence="2" id="KW-0238">DNA-binding</keyword>
<dbReference type="InterPro" id="IPR011991">
    <property type="entry name" value="ArsR-like_HTH"/>
</dbReference>
<evidence type="ECO:0000256" key="1">
    <source>
        <dbReference type="ARBA" id="ARBA00023015"/>
    </source>
</evidence>
<dbReference type="RefSeq" id="WP_062542855.1">
    <property type="nucleotide sequence ID" value="NZ_CP012643.1"/>
</dbReference>
<dbReference type="Pfam" id="PF12840">
    <property type="entry name" value="HTH_20"/>
    <property type="match status" value="1"/>
</dbReference>
<keyword evidence="1" id="KW-0805">Transcription regulation</keyword>
<dbReference type="PRINTS" id="PR00778">
    <property type="entry name" value="HTHARSR"/>
</dbReference>
<keyword evidence="3" id="KW-0804">Transcription</keyword>
<protein>
    <submittedName>
        <fullName evidence="5">ArsR family transcriptional regulator</fullName>
    </submittedName>
</protein>
<dbReference type="GO" id="GO:0003700">
    <property type="term" value="F:DNA-binding transcription factor activity"/>
    <property type="evidence" value="ECO:0007669"/>
    <property type="project" value="InterPro"/>
</dbReference>
<dbReference type="InterPro" id="IPR051081">
    <property type="entry name" value="HTH_MetalResp_TranReg"/>
</dbReference>
<dbReference type="PATRIC" id="fig|512763.3.peg.1146"/>
<proteinExistence type="predicted"/>
<feature type="domain" description="HTH arsR-type" evidence="4">
    <location>
        <begin position="8"/>
        <end position="102"/>
    </location>
</feature>
<name>A0A0N7HW77_9BACT</name>
<sequence>MGVTKTQAFTQSQNQLAAYAKALAHPARIAILQHLLKKQTCICGDLVDELPLAQATVSQHLKELKAVGLIKGTVEGTSVCYCIDKHKWEEVRDIFFHLFSRPISCQDNCC</sequence>
<dbReference type="NCBIfam" id="NF033788">
    <property type="entry name" value="HTH_metalloreg"/>
    <property type="match status" value="1"/>
</dbReference>
<dbReference type="InterPro" id="IPR036388">
    <property type="entry name" value="WH-like_DNA-bd_sf"/>
</dbReference>
<dbReference type="Gene3D" id="1.10.10.10">
    <property type="entry name" value="Winged helix-like DNA-binding domain superfamily/Winged helix DNA-binding domain"/>
    <property type="match status" value="1"/>
</dbReference>
<evidence type="ECO:0000313" key="6">
    <source>
        <dbReference type="Proteomes" id="UP000061382"/>
    </source>
</evidence>
<dbReference type="OrthoDB" id="9800049at2"/>
<dbReference type="AlphaFoldDB" id="A0A0N7HW77"/>
<dbReference type="EMBL" id="CP012643">
    <property type="protein sequence ID" value="ALI98480.1"/>
    <property type="molecule type" value="Genomic_DNA"/>
</dbReference>
<keyword evidence="6" id="KW-1185">Reference proteome</keyword>
<dbReference type="PANTHER" id="PTHR33154:SF15">
    <property type="entry name" value="REGULATORY PROTEIN ARSR"/>
    <property type="match status" value="1"/>
</dbReference>